<keyword evidence="3" id="KW-1185">Reference proteome</keyword>
<dbReference type="NCBIfam" id="TIGR01764">
    <property type="entry name" value="excise"/>
    <property type="match status" value="1"/>
</dbReference>
<dbReference type="HOGENOM" id="CLU_140176_14_1_11"/>
<dbReference type="AlphaFoldDB" id="A0A010YVK5"/>
<feature type="domain" description="Helix-turn-helix" evidence="1">
    <location>
        <begin position="19"/>
        <end position="67"/>
    </location>
</feature>
<evidence type="ECO:0000313" key="3">
    <source>
        <dbReference type="Proteomes" id="UP000021053"/>
    </source>
</evidence>
<evidence type="ECO:0000259" key="1">
    <source>
        <dbReference type="Pfam" id="PF12728"/>
    </source>
</evidence>
<dbReference type="Gene3D" id="3.90.105.50">
    <property type="match status" value="1"/>
</dbReference>
<comment type="caution">
    <text evidence="2">The sequence shown here is derived from an EMBL/GenBank/DDBJ whole genome shotgun (WGS) entry which is preliminary data.</text>
</comment>
<keyword evidence="2" id="KW-0238">DNA-binding</keyword>
<gene>
    <name evidence="2" type="ORF">CryarDRAFT_0199</name>
</gene>
<reference evidence="2 3" key="1">
    <citation type="submission" date="2013-07" db="EMBL/GenBank/DDBJ databases">
        <authorList>
            <consortium name="DOE Joint Genome Institute"/>
            <person name="Eisen J."/>
            <person name="Huntemann M."/>
            <person name="Han J."/>
            <person name="Chen A."/>
            <person name="Kyrpides N."/>
            <person name="Mavromatis K."/>
            <person name="Markowitz V."/>
            <person name="Palaniappan K."/>
            <person name="Ivanova N."/>
            <person name="Schaumberg A."/>
            <person name="Pati A."/>
            <person name="Liolios K."/>
            <person name="Nordberg H.P."/>
            <person name="Cantor M.N."/>
            <person name="Hua S.X."/>
            <person name="Woyke T."/>
        </authorList>
    </citation>
    <scope>NUCLEOTIDE SEQUENCE [LARGE SCALE GENOMIC DNA]</scope>
    <source>
        <strain evidence="2 3">DSM 44712</strain>
    </source>
</reference>
<dbReference type="InterPro" id="IPR010093">
    <property type="entry name" value="SinI_DNA-bd"/>
</dbReference>
<organism evidence="2 3">
    <name type="scientific">Cryptosporangium arvum DSM 44712</name>
    <dbReference type="NCBI Taxonomy" id="927661"/>
    <lineage>
        <taxon>Bacteria</taxon>
        <taxon>Bacillati</taxon>
        <taxon>Actinomycetota</taxon>
        <taxon>Actinomycetes</taxon>
        <taxon>Cryptosporangiales</taxon>
        <taxon>Cryptosporangiaceae</taxon>
        <taxon>Cryptosporangium</taxon>
    </lineage>
</organism>
<dbReference type="PATRIC" id="fig|927661.3.peg.188"/>
<evidence type="ECO:0000313" key="2">
    <source>
        <dbReference type="EMBL" id="EXG79173.1"/>
    </source>
</evidence>
<dbReference type="InterPro" id="IPR038148">
    <property type="entry name" value="Tn1545/Tn916_Xis"/>
</dbReference>
<sequence length="75" mass="8091">MTTIESAAGAVPAAPTDPVLTVEEAARYLRIGRTSMYALVSSGEVESVTIGRLRRIPRSALDDYVTRLRSARRAA</sequence>
<proteinExistence type="predicted"/>
<name>A0A010YVK5_9ACTN</name>
<accession>A0A010YVK5</accession>
<dbReference type="InterPro" id="IPR041657">
    <property type="entry name" value="HTH_17"/>
</dbReference>
<dbReference type="RefSeq" id="WP_211247209.1">
    <property type="nucleotide sequence ID" value="NZ_KK073874.1"/>
</dbReference>
<dbReference type="GO" id="GO:0003677">
    <property type="term" value="F:DNA binding"/>
    <property type="evidence" value="ECO:0007669"/>
    <property type="project" value="UniProtKB-KW"/>
</dbReference>
<protein>
    <submittedName>
        <fullName evidence="2">DNA-binding protein, excisionase family</fullName>
    </submittedName>
</protein>
<dbReference type="Pfam" id="PF12728">
    <property type="entry name" value="HTH_17"/>
    <property type="match status" value="1"/>
</dbReference>
<dbReference type="Proteomes" id="UP000021053">
    <property type="component" value="Unassembled WGS sequence"/>
</dbReference>
<dbReference type="EMBL" id="JFBT01000001">
    <property type="protein sequence ID" value="EXG79173.1"/>
    <property type="molecule type" value="Genomic_DNA"/>
</dbReference>